<accession>A0A916Z6M5</accession>
<reference evidence="1" key="2">
    <citation type="submission" date="2020-09" db="EMBL/GenBank/DDBJ databases">
        <authorList>
            <person name="Sun Q."/>
            <person name="Zhou Y."/>
        </authorList>
    </citation>
    <scope>NUCLEOTIDE SEQUENCE</scope>
    <source>
        <strain evidence="1">CGMCC 1.15360</strain>
    </source>
</reference>
<keyword evidence="2" id="KW-1185">Reference proteome</keyword>
<proteinExistence type="predicted"/>
<dbReference type="AlphaFoldDB" id="A0A916Z6M5"/>
<sequence length="61" mass="7004">MVRRERVRRERHQMTVYLEPDLLAAIEAERARILARDGLKVGRCQVATRAMRAGIATNART</sequence>
<reference evidence="1" key="1">
    <citation type="journal article" date="2014" name="Int. J. Syst. Evol. Microbiol.">
        <title>Complete genome sequence of Corynebacterium casei LMG S-19264T (=DSM 44701T), isolated from a smear-ripened cheese.</title>
        <authorList>
            <consortium name="US DOE Joint Genome Institute (JGI-PGF)"/>
            <person name="Walter F."/>
            <person name="Albersmeier A."/>
            <person name="Kalinowski J."/>
            <person name="Ruckert C."/>
        </authorList>
    </citation>
    <scope>NUCLEOTIDE SEQUENCE</scope>
    <source>
        <strain evidence="1">CGMCC 1.15360</strain>
    </source>
</reference>
<dbReference type="Proteomes" id="UP000612349">
    <property type="component" value="Unassembled WGS sequence"/>
</dbReference>
<gene>
    <name evidence="1" type="ORF">GCM10010990_28140</name>
</gene>
<name>A0A916Z6M5_9SPHN</name>
<evidence type="ECO:0000313" key="2">
    <source>
        <dbReference type="Proteomes" id="UP000612349"/>
    </source>
</evidence>
<protein>
    <submittedName>
        <fullName evidence="1">Uncharacterized protein</fullName>
    </submittedName>
</protein>
<organism evidence="1 2">
    <name type="scientific">Croceicoccus mobilis</name>
    <dbReference type="NCBI Taxonomy" id="1703339"/>
    <lineage>
        <taxon>Bacteria</taxon>
        <taxon>Pseudomonadati</taxon>
        <taxon>Pseudomonadota</taxon>
        <taxon>Alphaproteobacteria</taxon>
        <taxon>Sphingomonadales</taxon>
        <taxon>Erythrobacteraceae</taxon>
        <taxon>Croceicoccus</taxon>
    </lineage>
</organism>
<evidence type="ECO:0000313" key="1">
    <source>
        <dbReference type="EMBL" id="GGD76795.1"/>
    </source>
</evidence>
<dbReference type="EMBL" id="BMIP01000006">
    <property type="protein sequence ID" value="GGD76795.1"/>
    <property type="molecule type" value="Genomic_DNA"/>
</dbReference>
<comment type="caution">
    <text evidence="1">The sequence shown here is derived from an EMBL/GenBank/DDBJ whole genome shotgun (WGS) entry which is preliminary data.</text>
</comment>